<keyword evidence="3" id="KW-0238">DNA-binding</keyword>
<evidence type="ECO:0000259" key="5">
    <source>
        <dbReference type="PROSITE" id="PS50931"/>
    </source>
</evidence>
<dbReference type="GO" id="GO:0003677">
    <property type="term" value="F:DNA binding"/>
    <property type="evidence" value="ECO:0007669"/>
    <property type="project" value="UniProtKB-KW"/>
</dbReference>
<evidence type="ECO:0000313" key="7">
    <source>
        <dbReference type="Proteomes" id="UP000533639"/>
    </source>
</evidence>
<dbReference type="FunFam" id="1.10.10.10:FF:000001">
    <property type="entry name" value="LysR family transcriptional regulator"/>
    <property type="match status" value="1"/>
</dbReference>
<evidence type="ECO:0000256" key="4">
    <source>
        <dbReference type="ARBA" id="ARBA00023163"/>
    </source>
</evidence>
<dbReference type="RefSeq" id="WP_180860256.1">
    <property type="nucleotide sequence ID" value="NZ_CAIJDE010000058.1"/>
</dbReference>
<evidence type="ECO:0000256" key="2">
    <source>
        <dbReference type="ARBA" id="ARBA00023015"/>
    </source>
</evidence>
<dbReference type="EMBL" id="CAIJDE010000058">
    <property type="protein sequence ID" value="CAC9976090.1"/>
    <property type="molecule type" value="Genomic_DNA"/>
</dbReference>
<keyword evidence="7" id="KW-1185">Reference proteome</keyword>
<name>A0A9N8J4I1_9FLAO</name>
<protein>
    <submittedName>
        <fullName evidence="6">LysR family transcriptional regulator</fullName>
    </submittedName>
</protein>
<dbReference type="SUPFAM" id="SSF46785">
    <property type="entry name" value="Winged helix' DNA-binding domain"/>
    <property type="match status" value="1"/>
</dbReference>
<keyword evidence="2" id="KW-0805">Transcription regulation</keyword>
<dbReference type="InterPro" id="IPR050950">
    <property type="entry name" value="HTH-type_LysR_regulators"/>
</dbReference>
<reference evidence="6 7" key="1">
    <citation type="submission" date="2020-06" db="EMBL/GenBank/DDBJ databases">
        <authorList>
            <person name="Criscuolo A."/>
        </authorList>
    </citation>
    <scope>NUCLEOTIDE SEQUENCE [LARGE SCALE GENOMIC DNA]</scope>
    <source>
        <strain evidence="6">PXU-55</strain>
    </source>
</reference>
<dbReference type="Proteomes" id="UP000533639">
    <property type="component" value="Unassembled WGS sequence"/>
</dbReference>
<dbReference type="PANTHER" id="PTHR30419">
    <property type="entry name" value="HTH-TYPE TRANSCRIPTIONAL REGULATOR YBHD"/>
    <property type="match status" value="1"/>
</dbReference>
<dbReference type="Gene3D" id="1.10.10.10">
    <property type="entry name" value="Winged helix-like DNA-binding domain superfamily/Winged helix DNA-binding domain"/>
    <property type="match status" value="1"/>
</dbReference>
<accession>A0A9N8J4I1</accession>
<sequence>MELRQLKYFVRAAELLNFTQAADDLYITQSTLSHQIKELETSLNVLLFDRIGRRVKLTESGEIMLEYARRTIRQAEEAKQVLMDLNNLKTGKIIIGSTYGLVNLLLQSATEFNEEFPDIQIQIVLGSTSDLMQKIRSYEIDCMLSFMPSSEDNQLDVMRLFSANLSLILHTSHPWSKLKKITFQKIAELPLVLPSQSYSIRNFLDETLLKNNMQLKAKIEINDIHSLLDLVNSKKWCTILMDTSLFHFPELVAVPIESKNITREATITFPSGIYRKASLVFFQNLIMKKMVMHNLV</sequence>
<dbReference type="PANTHER" id="PTHR30419:SF8">
    <property type="entry name" value="NITROGEN ASSIMILATION TRANSCRIPTIONAL ACTIVATOR-RELATED"/>
    <property type="match status" value="1"/>
</dbReference>
<dbReference type="InterPro" id="IPR005119">
    <property type="entry name" value="LysR_subst-bd"/>
</dbReference>
<dbReference type="Gene3D" id="3.40.190.290">
    <property type="match status" value="1"/>
</dbReference>
<dbReference type="GO" id="GO:0003700">
    <property type="term" value="F:DNA-binding transcription factor activity"/>
    <property type="evidence" value="ECO:0007669"/>
    <property type="project" value="InterPro"/>
</dbReference>
<dbReference type="Pfam" id="PF03466">
    <property type="entry name" value="LysR_substrate"/>
    <property type="match status" value="1"/>
</dbReference>
<evidence type="ECO:0000256" key="1">
    <source>
        <dbReference type="ARBA" id="ARBA00009437"/>
    </source>
</evidence>
<dbReference type="PRINTS" id="PR00039">
    <property type="entry name" value="HTHLYSR"/>
</dbReference>
<dbReference type="AlphaFoldDB" id="A0A9N8J4I1"/>
<gene>
    <name evidence="6" type="ORF">FLAPXU55_03814</name>
</gene>
<dbReference type="Pfam" id="PF00126">
    <property type="entry name" value="HTH_1"/>
    <property type="match status" value="1"/>
</dbReference>
<feature type="domain" description="HTH lysR-type" evidence="5">
    <location>
        <begin position="1"/>
        <end position="58"/>
    </location>
</feature>
<dbReference type="InterPro" id="IPR000847">
    <property type="entry name" value="LysR_HTH_N"/>
</dbReference>
<dbReference type="InterPro" id="IPR036388">
    <property type="entry name" value="WH-like_DNA-bd_sf"/>
</dbReference>
<dbReference type="InterPro" id="IPR036390">
    <property type="entry name" value="WH_DNA-bd_sf"/>
</dbReference>
<keyword evidence="4" id="KW-0804">Transcription</keyword>
<evidence type="ECO:0000256" key="3">
    <source>
        <dbReference type="ARBA" id="ARBA00023125"/>
    </source>
</evidence>
<organism evidence="6 7">
    <name type="scientific">Flavobacterium panici</name>
    <dbReference type="NCBI Taxonomy" id="2654843"/>
    <lineage>
        <taxon>Bacteria</taxon>
        <taxon>Pseudomonadati</taxon>
        <taxon>Bacteroidota</taxon>
        <taxon>Flavobacteriia</taxon>
        <taxon>Flavobacteriales</taxon>
        <taxon>Flavobacteriaceae</taxon>
        <taxon>Flavobacterium</taxon>
    </lineage>
</organism>
<comment type="caution">
    <text evidence="6">The sequence shown here is derived from an EMBL/GenBank/DDBJ whole genome shotgun (WGS) entry which is preliminary data.</text>
</comment>
<dbReference type="CDD" id="cd05466">
    <property type="entry name" value="PBP2_LTTR_substrate"/>
    <property type="match status" value="1"/>
</dbReference>
<evidence type="ECO:0000313" key="6">
    <source>
        <dbReference type="EMBL" id="CAC9976090.1"/>
    </source>
</evidence>
<dbReference type="SUPFAM" id="SSF53850">
    <property type="entry name" value="Periplasmic binding protein-like II"/>
    <property type="match status" value="1"/>
</dbReference>
<comment type="similarity">
    <text evidence="1">Belongs to the LysR transcriptional regulatory family.</text>
</comment>
<dbReference type="PROSITE" id="PS50931">
    <property type="entry name" value="HTH_LYSR"/>
    <property type="match status" value="1"/>
</dbReference>
<dbReference type="GO" id="GO:0005829">
    <property type="term" value="C:cytosol"/>
    <property type="evidence" value="ECO:0007669"/>
    <property type="project" value="TreeGrafter"/>
</dbReference>
<proteinExistence type="inferred from homology"/>